<dbReference type="InterPro" id="IPR023845">
    <property type="entry name" value="DUF3817_TM"/>
</dbReference>
<proteinExistence type="predicted"/>
<evidence type="ECO:0000256" key="4">
    <source>
        <dbReference type="ARBA" id="ARBA00022989"/>
    </source>
</evidence>
<dbReference type="GO" id="GO:0005886">
    <property type="term" value="C:plasma membrane"/>
    <property type="evidence" value="ECO:0007669"/>
    <property type="project" value="UniProtKB-SubCell"/>
</dbReference>
<reference evidence="8 9" key="1">
    <citation type="submission" date="2015-10" db="EMBL/GenBank/DDBJ databases">
        <title>Metagenome-Assembled Genomes uncover a global brackish microbiome.</title>
        <authorList>
            <person name="Hugerth L.W."/>
            <person name="Larsson J."/>
            <person name="Alneberg J."/>
            <person name="Lindh M.V."/>
            <person name="Legrand C."/>
            <person name="Pinhassi J."/>
            <person name="Andersson A.F."/>
        </authorList>
    </citation>
    <scope>NUCLEOTIDE SEQUENCE [LARGE SCALE GENOMIC DNA]</scope>
    <source>
        <strain evidence="8">BACL2 MAG-121001-bin67</strain>
    </source>
</reference>
<accession>A0A0R2P155</accession>
<comment type="caution">
    <text evidence="8">The sequence shown here is derived from an EMBL/GenBank/DDBJ whole genome shotgun (WGS) entry which is preliminary data.</text>
</comment>
<gene>
    <name evidence="8" type="ORF">ABR64_04755</name>
</gene>
<dbReference type="PANTHER" id="PTHR40077:SF2">
    <property type="entry name" value="MEMBRANE PROTEIN"/>
    <property type="match status" value="1"/>
</dbReference>
<dbReference type="Proteomes" id="UP000053349">
    <property type="component" value="Unassembled WGS sequence"/>
</dbReference>
<feature type="transmembrane region" description="Helical" evidence="6">
    <location>
        <begin position="75"/>
        <end position="95"/>
    </location>
</feature>
<feature type="domain" description="DUF3817" evidence="7">
    <location>
        <begin position="5"/>
        <end position="96"/>
    </location>
</feature>
<evidence type="ECO:0000256" key="1">
    <source>
        <dbReference type="ARBA" id="ARBA00004651"/>
    </source>
</evidence>
<evidence type="ECO:0000313" key="9">
    <source>
        <dbReference type="Proteomes" id="UP000053349"/>
    </source>
</evidence>
<evidence type="ECO:0000256" key="2">
    <source>
        <dbReference type="ARBA" id="ARBA00022475"/>
    </source>
</evidence>
<dbReference type="Pfam" id="PF12823">
    <property type="entry name" value="DUF3817"/>
    <property type="match status" value="1"/>
</dbReference>
<name>A0A0R2P155_9ACTN</name>
<evidence type="ECO:0000259" key="7">
    <source>
        <dbReference type="Pfam" id="PF12823"/>
    </source>
</evidence>
<keyword evidence="4 6" id="KW-1133">Transmembrane helix</keyword>
<keyword evidence="2" id="KW-1003">Cell membrane</keyword>
<comment type="subcellular location">
    <subcellularLocation>
        <location evidence="1">Cell membrane</location>
        <topology evidence="1">Multi-pass membrane protein</topology>
    </subcellularLocation>
</comment>
<dbReference type="NCBIfam" id="TIGR03954">
    <property type="entry name" value="integ_memb_HG"/>
    <property type="match status" value="1"/>
</dbReference>
<protein>
    <recommendedName>
        <fullName evidence="7">DUF3817 domain-containing protein</fullName>
    </recommendedName>
</protein>
<evidence type="ECO:0000256" key="5">
    <source>
        <dbReference type="ARBA" id="ARBA00023136"/>
    </source>
</evidence>
<keyword evidence="3 6" id="KW-0812">Transmembrane</keyword>
<keyword evidence="5 6" id="KW-0472">Membrane</keyword>
<dbReference type="EMBL" id="LIAW01000209">
    <property type="protein sequence ID" value="KRO31692.1"/>
    <property type="molecule type" value="Genomic_DNA"/>
</dbReference>
<dbReference type="AlphaFoldDB" id="A0A0R2P155"/>
<evidence type="ECO:0000313" key="8">
    <source>
        <dbReference type="EMBL" id="KRO31692.1"/>
    </source>
</evidence>
<sequence>MNGVIKRYRFMAVAAGIMSLLLWFVELPVVYLLDNPDLEAKVKWIPFVHGYIYAFYVLAAIHFTARARFTIKRMILFILAGTLPIASFIAERRVMRQFPLS</sequence>
<feature type="transmembrane region" description="Helical" evidence="6">
    <location>
        <begin position="44"/>
        <end position="63"/>
    </location>
</feature>
<evidence type="ECO:0000256" key="6">
    <source>
        <dbReference type="SAM" id="Phobius"/>
    </source>
</evidence>
<dbReference type="PANTHER" id="PTHR40077">
    <property type="entry name" value="MEMBRANE PROTEIN-RELATED"/>
    <property type="match status" value="1"/>
</dbReference>
<organism evidence="8 9">
    <name type="scientific">Actinobacteria bacterium BACL2 MAG-121001-bin67</name>
    <dbReference type="NCBI Taxonomy" id="1655572"/>
    <lineage>
        <taxon>Bacteria</taxon>
        <taxon>Bacillati</taxon>
        <taxon>Actinomycetota</taxon>
        <taxon>Actinomycetes</taxon>
        <taxon>Actinomycetes incertae sedis</taxon>
        <taxon>ac1 cluster</taxon>
    </lineage>
</organism>
<feature type="transmembrane region" description="Helical" evidence="6">
    <location>
        <begin position="12"/>
        <end position="32"/>
    </location>
</feature>
<evidence type="ECO:0000256" key="3">
    <source>
        <dbReference type="ARBA" id="ARBA00022692"/>
    </source>
</evidence>